<organism evidence="1 2">
    <name type="scientific">Stylosanthes scabra</name>
    <dbReference type="NCBI Taxonomy" id="79078"/>
    <lineage>
        <taxon>Eukaryota</taxon>
        <taxon>Viridiplantae</taxon>
        <taxon>Streptophyta</taxon>
        <taxon>Embryophyta</taxon>
        <taxon>Tracheophyta</taxon>
        <taxon>Spermatophyta</taxon>
        <taxon>Magnoliopsida</taxon>
        <taxon>eudicotyledons</taxon>
        <taxon>Gunneridae</taxon>
        <taxon>Pentapetalae</taxon>
        <taxon>rosids</taxon>
        <taxon>fabids</taxon>
        <taxon>Fabales</taxon>
        <taxon>Fabaceae</taxon>
        <taxon>Papilionoideae</taxon>
        <taxon>50 kb inversion clade</taxon>
        <taxon>dalbergioids sensu lato</taxon>
        <taxon>Dalbergieae</taxon>
        <taxon>Pterocarpus clade</taxon>
        <taxon>Stylosanthes</taxon>
    </lineage>
</organism>
<proteinExistence type="predicted"/>
<evidence type="ECO:0000313" key="2">
    <source>
        <dbReference type="Proteomes" id="UP001341840"/>
    </source>
</evidence>
<name>A0ABU6U197_9FABA</name>
<protein>
    <submittedName>
        <fullName evidence="1">Uncharacterized protein</fullName>
    </submittedName>
</protein>
<dbReference type="EMBL" id="JASCZI010120831">
    <property type="protein sequence ID" value="MED6154921.1"/>
    <property type="molecule type" value="Genomic_DNA"/>
</dbReference>
<evidence type="ECO:0000313" key="1">
    <source>
        <dbReference type="EMBL" id="MED6154921.1"/>
    </source>
</evidence>
<comment type="caution">
    <text evidence="1">The sequence shown here is derived from an EMBL/GenBank/DDBJ whole genome shotgun (WGS) entry which is preliminary data.</text>
</comment>
<gene>
    <name evidence="1" type="ORF">PIB30_001062</name>
</gene>
<sequence>MPIYHDYHGDSRSSSISTWDQIQISLKCLLPSYEPILCDSSVVSSFLNYQKQPLSFPEFQQSSVTIHNRVDEDESDVSSNYQGVFDWSTTVVVQRPPPEPPDLGAFEVSKDEAALGERTSRRPDNMMKTVTVIPSGTEDGAVAKGKDQS</sequence>
<reference evidence="1 2" key="1">
    <citation type="journal article" date="2023" name="Plants (Basel)">
        <title>Bridging the Gap: Combining Genomics and Transcriptomics Approaches to Understand Stylosanthes scabra, an Orphan Legume from the Brazilian Caatinga.</title>
        <authorList>
            <person name="Ferreira-Neto J.R.C."/>
            <person name="da Silva M.D."/>
            <person name="Binneck E."/>
            <person name="de Melo N.F."/>
            <person name="da Silva R.H."/>
            <person name="de Melo A.L.T.M."/>
            <person name="Pandolfi V."/>
            <person name="Bustamante F.O."/>
            <person name="Brasileiro-Vidal A.C."/>
            <person name="Benko-Iseppon A.M."/>
        </authorList>
    </citation>
    <scope>NUCLEOTIDE SEQUENCE [LARGE SCALE GENOMIC DNA]</scope>
    <source>
        <tissue evidence="1">Leaves</tissue>
    </source>
</reference>
<keyword evidence="2" id="KW-1185">Reference proteome</keyword>
<accession>A0ABU6U197</accession>
<dbReference type="Proteomes" id="UP001341840">
    <property type="component" value="Unassembled WGS sequence"/>
</dbReference>